<organism evidence="1 2">
    <name type="scientific">Psychrosphaera ytuae</name>
    <dbReference type="NCBI Taxonomy" id="2820710"/>
    <lineage>
        <taxon>Bacteria</taxon>
        <taxon>Pseudomonadati</taxon>
        <taxon>Pseudomonadota</taxon>
        <taxon>Gammaproteobacteria</taxon>
        <taxon>Alteromonadales</taxon>
        <taxon>Pseudoalteromonadaceae</taxon>
        <taxon>Psychrosphaera</taxon>
    </lineage>
</organism>
<dbReference type="Gene3D" id="1.25.40.80">
    <property type="match status" value="1"/>
</dbReference>
<proteinExistence type="predicted"/>
<dbReference type="Gene3D" id="1.10.10.1710">
    <property type="entry name" value="Deoxyribodipyrimidine photolyase-related"/>
    <property type="match status" value="1"/>
</dbReference>
<dbReference type="PANTHER" id="PTHR38657:SF1">
    <property type="entry name" value="SLR1343 PROTEIN"/>
    <property type="match status" value="1"/>
</dbReference>
<dbReference type="InterPro" id="IPR014729">
    <property type="entry name" value="Rossmann-like_a/b/a_fold"/>
</dbReference>
<protein>
    <submittedName>
        <fullName evidence="1">Cryptochrome/photolyase family protein</fullName>
    </submittedName>
</protein>
<dbReference type="KEGG" id="psym:J1N51_01000"/>
<dbReference type="SUPFAM" id="SSF48173">
    <property type="entry name" value="Cryptochrome/photolyase FAD-binding domain"/>
    <property type="match status" value="1"/>
</dbReference>
<dbReference type="AlphaFoldDB" id="A0A975HIC6"/>
<dbReference type="Gene3D" id="1.10.579.10">
    <property type="entry name" value="DNA Cyclobutane Dipyrimidine Photolyase, subunit A, domain 3"/>
    <property type="match status" value="1"/>
</dbReference>
<dbReference type="Proteomes" id="UP000682739">
    <property type="component" value="Chromosome"/>
</dbReference>
<reference evidence="1" key="1">
    <citation type="submission" date="2021-03" db="EMBL/GenBank/DDBJ databases">
        <title>Description of Psychrosphaera ytuae sp. nov. isolated from deep sea sediment of South China Sea.</title>
        <authorList>
            <person name="Zhang J."/>
            <person name="Xu X.-D."/>
        </authorList>
    </citation>
    <scope>NUCLEOTIDE SEQUENCE</scope>
    <source>
        <strain evidence="1">MTZ26</strain>
    </source>
</reference>
<keyword evidence="2" id="KW-1185">Reference proteome</keyword>
<dbReference type="EMBL" id="CP072110">
    <property type="protein sequence ID" value="QTH64095.1"/>
    <property type="molecule type" value="Genomic_DNA"/>
</dbReference>
<accession>A0A975HIC6</accession>
<gene>
    <name evidence="1" type="ORF">J1N51_01000</name>
</gene>
<dbReference type="InterPro" id="IPR052551">
    <property type="entry name" value="UV-DNA_repair_photolyase"/>
</dbReference>
<dbReference type="Gene3D" id="3.40.50.620">
    <property type="entry name" value="HUPs"/>
    <property type="match status" value="1"/>
</dbReference>
<dbReference type="InterPro" id="IPR007357">
    <property type="entry name" value="PhrB-like"/>
</dbReference>
<dbReference type="RefSeq" id="WP_208832150.1">
    <property type="nucleotide sequence ID" value="NZ_CP072110.1"/>
</dbReference>
<sequence>MNPSYDEIRLVLGDQLNAAHSWYKTKDTKVLYVIAELKQEQEYVTHHIQKVQAFFLAMEKFASALKEAGHHVLYLTLDDTEKYADLPDMVNQLIDQYLPKQFCYQQPDEYRLSEQLKNMTINCDKSCVDTEHFYLRHDELSKYFKKDTGHRLEAFYRKLRSQFNVLMDEGEPEGGKWNYDSSNRNKLKKDDLKAVPSPLLFSNDVSDINKRIQRHKIKTMGTGGDTLLWPVTRTQTRELLNFFCKYCLPKFGEFQDAMTAKLPDKQWSLYHSRISFALNSKIVSPAQVVNHAIEAYRQNSSTISIEQIEGFVRQILGWREFVRGIYWLNMPDYKTKNALEASRPLPDFYWTGKTKMNCLSNAISQSLEYAYAHHIQRLMVTGNFALLIGADPDQVDLWYLGIYIDAIEWVEMPNTRGMSQFADGGIVGSKAYASSGNYIQKMTDYCSDCHYDVKQKTSNDSCPFNSLYWHFMTQHQEKFGNNPRNAMVYKNWDKRSDMEKQEVLERAEWVLHNLDAL</sequence>
<evidence type="ECO:0000313" key="1">
    <source>
        <dbReference type="EMBL" id="QTH64095.1"/>
    </source>
</evidence>
<dbReference type="Pfam" id="PF04244">
    <property type="entry name" value="DPRP"/>
    <property type="match status" value="1"/>
</dbReference>
<evidence type="ECO:0000313" key="2">
    <source>
        <dbReference type="Proteomes" id="UP000682739"/>
    </source>
</evidence>
<dbReference type="InterPro" id="IPR036134">
    <property type="entry name" value="Crypto/Photolyase_FAD-like_sf"/>
</dbReference>
<name>A0A975HIC6_9GAMM</name>
<dbReference type="PANTHER" id="PTHR38657">
    <property type="entry name" value="SLR1343 PROTEIN"/>
    <property type="match status" value="1"/>
</dbReference>